<accession>X1EC45</accession>
<evidence type="ECO:0008006" key="2">
    <source>
        <dbReference type="Google" id="ProtNLM"/>
    </source>
</evidence>
<dbReference type="InterPro" id="IPR021428">
    <property type="entry name" value="DUF3078"/>
</dbReference>
<reference evidence="1" key="1">
    <citation type="journal article" date="2014" name="Front. Microbiol.">
        <title>High frequency of phylogenetically diverse reductive dehalogenase-homologous genes in deep subseafloor sedimentary metagenomes.</title>
        <authorList>
            <person name="Kawai M."/>
            <person name="Futagami T."/>
            <person name="Toyoda A."/>
            <person name="Takaki Y."/>
            <person name="Nishi S."/>
            <person name="Hori S."/>
            <person name="Arai W."/>
            <person name="Tsubouchi T."/>
            <person name="Morono Y."/>
            <person name="Uchiyama I."/>
            <person name="Ito T."/>
            <person name="Fujiyama A."/>
            <person name="Inagaki F."/>
            <person name="Takami H."/>
        </authorList>
    </citation>
    <scope>NUCLEOTIDE SEQUENCE</scope>
    <source>
        <strain evidence="1">Expedition CK06-06</strain>
    </source>
</reference>
<dbReference type="EMBL" id="BART01031464">
    <property type="protein sequence ID" value="GAH14704.1"/>
    <property type="molecule type" value="Genomic_DNA"/>
</dbReference>
<protein>
    <recommendedName>
        <fullName evidence="2">DUF3078 domain-containing protein</fullName>
    </recommendedName>
</protein>
<dbReference type="Pfam" id="PF11276">
    <property type="entry name" value="DUF3078"/>
    <property type="match status" value="1"/>
</dbReference>
<evidence type="ECO:0000313" key="1">
    <source>
        <dbReference type="EMBL" id="GAH14704.1"/>
    </source>
</evidence>
<sequence>MKLKSVVLVLFLSISLGTYVFAQEKPEEQPKYGWQKEMIGGINLTQTSLSNWTQGGENSFAWQLNFNFKFINSQEKFNWANSGKLIYGSTKIGDQ</sequence>
<name>X1EC45_9ZZZZ</name>
<proteinExistence type="predicted"/>
<comment type="caution">
    <text evidence="1">The sequence shown here is derived from an EMBL/GenBank/DDBJ whole genome shotgun (WGS) entry which is preliminary data.</text>
</comment>
<gene>
    <name evidence="1" type="ORF">S01H4_54649</name>
</gene>
<organism evidence="1">
    <name type="scientific">marine sediment metagenome</name>
    <dbReference type="NCBI Taxonomy" id="412755"/>
    <lineage>
        <taxon>unclassified sequences</taxon>
        <taxon>metagenomes</taxon>
        <taxon>ecological metagenomes</taxon>
    </lineage>
</organism>
<feature type="non-terminal residue" evidence="1">
    <location>
        <position position="95"/>
    </location>
</feature>
<dbReference type="AlphaFoldDB" id="X1EC45"/>